<reference evidence="2" key="1">
    <citation type="submission" date="2020-10" db="EMBL/GenBank/DDBJ databases">
        <authorList>
            <person name="Gilroy R."/>
        </authorList>
    </citation>
    <scope>NUCLEOTIDE SEQUENCE</scope>
    <source>
        <strain evidence="2">B2-22910</strain>
    </source>
</reference>
<proteinExistence type="predicted"/>
<protein>
    <submittedName>
        <fullName evidence="2">Uncharacterized protein</fullName>
    </submittedName>
</protein>
<feature type="transmembrane region" description="Helical" evidence="1">
    <location>
        <begin position="7"/>
        <end position="25"/>
    </location>
</feature>
<organism evidence="2 3">
    <name type="scientific">Candidatus Cryptobacteroides faecavium</name>
    <dbReference type="NCBI Taxonomy" id="2840762"/>
    <lineage>
        <taxon>Bacteria</taxon>
        <taxon>Pseudomonadati</taxon>
        <taxon>Bacteroidota</taxon>
        <taxon>Bacteroidia</taxon>
        <taxon>Bacteroidales</taxon>
        <taxon>Candidatus Cryptobacteroides</taxon>
    </lineage>
</organism>
<sequence length="228" mass="25658">MSILKKLLTYLILPLAIIGLAYLVVESVTAPMKFAKEQEAREAVGIQRLKDIRDLQVAFKTEYGHFTPSVDSLKMFYNTGKIKVTMQIGSKDDSVAVANTEALKRRNPRIKPDEMLALYRKGEKLVFQVENDVPVKDTLFHSRSDFNIDSLAFIPFSGDSIIMQSVVRKVSGVQVPLFEACMPYRSLLKGLDNQLRINLDADMRDRGRYEGLQVGSITAPNNNAGNWE</sequence>
<keyword evidence="1" id="KW-1133">Transmembrane helix</keyword>
<evidence type="ECO:0000313" key="3">
    <source>
        <dbReference type="Proteomes" id="UP000823603"/>
    </source>
</evidence>
<name>A0A9D9IEI4_9BACT</name>
<comment type="caution">
    <text evidence="2">The sequence shown here is derived from an EMBL/GenBank/DDBJ whole genome shotgun (WGS) entry which is preliminary data.</text>
</comment>
<keyword evidence="1" id="KW-0472">Membrane</keyword>
<accession>A0A9D9IEI4</accession>
<reference evidence="2" key="2">
    <citation type="journal article" date="2021" name="PeerJ">
        <title>Extensive microbial diversity within the chicken gut microbiome revealed by metagenomics and culture.</title>
        <authorList>
            <person name="Gilroy R."/>
            <person name="Ravi A."/>
            <person name="Getino M."/>
            <person name="Pursley I."/>
            <person name="Horton D.L."/>
            <person name="Alikhan N.F."/>
            <person name="Baker D."/>
            <person name="Gharbi K."/>
            <person name="Hall N."/>
            <person name="Watson M."/>
            <person name="Adriaenssens E.M."/>
            <person name="Foster-Nyarko E."/>
            <person name="Jarju S."/>
            <person name="Secka A."/>
            <person name="Antonio M."/>
            <person name="Oren A."/>
            <person name="Chaudhuri R.R."/>
            <person name="La Ragione R."/>
            <person name="Hildebrand F."/>
            <person name="Pallen M.J."/>
        </authorList>
    </citation>
    <scope>NUCLEOTIDE SEQUENCE</scope>
    <source>
        <strain evidence="2">B2-22910</strain>
    </source>
</reference>
<gene>
    <name evidence="2" type="ORF">IAB82_04205</name>
</gene>
<keyword evidence="1" id="KW-0812">Transmembrane</keyword>
<evidence type="ECO:0000256" key="1">
    <source>
        <dbReference type="SAM" id="Phobius"/>
    </source>
</evidence>
<dbReference type="Proteomes" id="UP000823603">
    <property type="component" value="Unassembled WGS sequence"/>
</dbReference>
<dbReference type="AlphaFoldDB" id="A0A9D9IEI4"/>
<dbReference type="EMBL" id="JADIMB010000059">
    <property type="protein sequence ID" value="MBO8470982.1"/>
    <property type="molecule type" value="Genomic_DNA"/>
</dbReference>
<evidence type="ECO:0000313" key="2">
    <source>
        <dbReference type="EMBL" id="MBO8470982.1"/>
    </source>
</evidence>